<evidence type="ECO:0000256" key="4">
    <source>
        <dbReference type="ARBA" id="ARBA00012513"/>
    </source>
</evidence>
<keyword evidence="5" id="KW-0963">Cytoplasm</keyword>
<keyword evidence="9 17" id="KW-0418">Kinase</keyword>
<evidence type="ECO:0000256" key="3">
    <source>
        <dbReference type="ARBA" id="ARBA00009903"/>
    </source>
</evidence>
<dbReference type="InParanoid" id="A0A7J7CNW5"/>
<gene>
    <name evidence="17" type="ORF">HS088_TW15G01280</name>
</gene>
<dbReference type="InterPro" id="IPR000719">
    <property type="entry name" value="Prot_kinase_dom"/>
</dbReference>
<evidence type="ECO:0000313" key="18">
    <source>
        <dbReference type="Proteomes" id="UP000593562"/>
    </source>
</evidence>
<comment type="catalytic activity">
    <reaction evidence="12">
        <text>L-threonyl-[protein] + ATP = O-phospho-L-threonyl-[protein] + ADP + H(+)</text>
        <dbReference type="Rhea" id="RHEA:46608"/>
        <dbReference type="Rhea" id="RHEA-COMP:11060"/>
        <dbReference type="Rhea" id="RHEA-COMP:11605"/>
        <dbReference type="ChEBI" id="CHEBI:15378"/>
        <dbReference type="ChEBI" id="CHEBI:30013"/>
        <dbReference type="ChEBI" id="CHEBI:30616"/>
        <dbReference type="ChEBI" id="CHEBI:61977"/>
        <dbReference type="ChEBI" id="CHEBI:456216"/>
        <dbReference type="EC" id="2.7.11.1"/>
    </reaction>
</comment>
<dbReference type="PROSITE" id="PS00107">
    <property type="entry name" value="PROTEIN_KINASE_ATP"/>
    <property type="match status" value="1"/>
</dbReference>
<dbReference type="FunFam" id="3.30.200.20:FF:000807">
    <property type="entry name" value="Serine/threonine-protein kinase UCNL"/>
    <property type="match status" value="1"/>
</dbReference>
<name>A0A7J7CNW5_TRIWF</name>
<dbReference type="InterPro" id="IPR011009">
    <property type="entry name" value="Kinase-like_dom_sf"/>
</dbReference>
<dbReference type="EC" id="2.7.11.1" evidence="4"/>
<keyword evidence="11" id="KW-0539">Nucleus</keyword>
<dbReference type="FunFam" id="1.10.510.10:FF:000312">
    <property type="entry name" value="Serine/threonine-protein kinase OXI1"/>
    <property type="match status" value="1"/>
</dbReference>
<keyword evidence="10 14" id="KW-0067">ATP-binding</keyword>
<dbReference type="GO" id="GO:0005524">
    <property type="term" value="F:ATP binding"/>
    <property type="evidence" value="ECO:0007669"/>
    <property type="project" value="UniProtKB-UniRule"/>
</dbReference>
<comment type="similarity">
    <text evidence="3">Belongs to the protein kinase superfamily. AGC Ser/Thr protein kinase family.</text>
</comment>
<evidence type="ECO:0000256" key="14">
    <source>
        <dbReference type="PROSITE-ProRule" id="PRU10141"/>
    </source>
</evidence>
<evidence type="ECO:0000256" key="5">
    <source>
        <dbReference type="ARBA" id="ARBA00022490"/>
    </source>
</evidence>
<dbReference type="Pfam" id="PF00069">
    <property type="entry name" value="Pkinase"/>
    <property type="match status" value="2"/>
</dbReference>
<proteinExistence type="inferred from homology"/>
<sequence length="421" mass="47698">MEAPPELRQPAPRNQLNFNNLKSLKVLGKGAMGTVFLVHDQVSDPDACNPFALKVVEKSSIHNKQDADRRARWEIEVLTRLCCPNTHPFLPYLLGSLETSDFLAWAVPFCSGGDLNVLRHRQSDRVFSPAVIRFYIAEVVCALEHLHNLGLVYRDLKPENILIQQSGHVTLTDFDLSRSLTRPTVKSLLFSGEDQQGVLDPVNKKNKHRRNFTRWILLMPKDGNSMKKGLKKTKSARVSPMNRRKLSFSNGERSNSFVGTEEYVSPEVVRGDGHEFAVDWWALGILTYEMLYGTTPFKGKNRKETFRNVLMKPPEFLGKPTALTDLIGQLLGKDPTRRLGYQRGACEIKEHDFFNGVRWDLLTEVSRPPCIPSREEGEITAAGGVDIRDYFEKLRAPPSMPPSPLPSPSSEWRRNVSLTEF</sequence>
<evidence type="ECO:0000256" key="7">
    <source>
        <dbReference type="ARBA" id="ARBA00022679"/>
    </source>
</evidence>
<feature type="binding site" evidence="14">
    <location>
        <position position="54"/>
    </location>
    <ligand>
        <name>ATP</name>
        <dbReference type="ChEBI" id="CHEBI:30616"/>
    </ligand>
</feature>
<dbReference type="InterPro" id="IPR008271">
    <property type="entry name" value="Ser/Thr_kinase_AS"/>
</dbReference>
<comment type="catalytic activity">
    <reaction evidence="13">
        <text>L-seryl-[protein] + ATP = O-phospho-L-seryl-[protein] + ADP + H(+)</text>
        <dbReference type="Rhea" id="RHEA:17989"/>
        <dbReference type="Rhea" id="RHEA-COMP:9863"/>
        <dbReference type="Rhea" id="RHEA-COMP:11604"/>
        <dbReference type="ChEBI" id="CHEBI:15378"/>
        <dbReference type="ChEBI" id="CHEBI:29999"/>
        <dbReference type="ChEBI" id="CHEBI:30616"/>
        <dbReference type="ChEBI" id="CHEBI:83421"/>
        <dbReference type="ChEBI" id="CHEBI:456216"/>
        <dbReference type="EC" id="2.7.11.1"/>
    </reaction>
</comment>
<dbReference type="OrthoDB" id="432483at2759"/>
<evidence type="ECO:0000256" key="13">
    <source>
        <dbReference type="ARBA" id="ARBA00048679"/>
    </source>
</evidence>
<dbReference type="FunCoup" id="A0A7J7CNW5">
    <property type="interactions" value="56"/>
</dbReference>
<dbReference type="PANTHER" id="PTHR45637">
    <property type="entry name" value="FLIPPASE KINASE 1-RELATED"/>
    <property type="match status" value="1"/>
</dbReference>
<dbReference type="PROSITE" id="PS50011">
    <property type="entry name" value="PROTEIN_KINASE_DOM"/>
    <property type="match status" value="1"/>
</dbReference>
<evidence type="ECO:0000256" key="9">
    <source>
        <dbReference type="ARBA" id="ARBA00022777"/>
    </source>
</evidence>
<evidence type="ECO:0000256" key="2">
    <source>
        <dbReference type="ARBA" id="ARBA00004496"/>
    </source>
</evidence>
<dbReference type="Proteomes" id="UP000593562">
    <property type="component" value="Unassembled WGS sequence"/>
</dbReference>
<keyword evidence="18" id="KW-1185">Reference proteome</keyword>
<dbReference type="PROSITE" id="PS00108">
    <property type="entry name" value="PROTEIN_KINASE_ST"/>
    <property type="match status" value="1"/>
</dbReference>
<evidence type="ECO:0000256" key="15">
    <source>
        <dbReference type="RuleBase" id="RU000304"/>
    </source>
</evidence>
<comment type="caution">
    <text evidence="17">The sequence shown here is derived from an EMBL/GenBank/DDBJ whole genome shotgun (WGS) entry which is preliminary data.</text>
</comment>
<evidence type="ECO:0000256" key="6">
    <source>
        <dbReference type="ARBA" id="ARBA00022527"/>
    </source>
</evidence>
<dbReference type="FunFam" id="1.10.510.10:FF:000294">
    <property type="entry name" value="Serine/threonine-protein kinase OXI1"/>
    <property type="match status" value="1"/>
</dbReference>
<protein>
    <recommendedName>
        <fullName evidence="4">non-specific serine/threonine protein kinase</fullName>
        <ecNumber evidence="4">2.7.11.1</ecNumber>
    </recommendedName>
</protein>
<dbReference type="AlphaFoldDB" id="A0A7J7CNW5"/>
<evidence type="ECO:0000256" key="10">
    <source>
        <dbReference type="ARBA" id="ARBA00022840"/>
    </source>
</evidence>
<evidence type="ECO:0000256" key="1">
    <source>
        <dbReference type="ARBA" id="ARBA00004123"/>
    </source>
</evidence>
<keyword evidence="7" id="KW-0808">Transferase</keyword>
<evidence type="ECO:0000313" key="17">
    <source>
        <dbReference type="EMBL" id="KAF5735764.1"/>
    </source>
</evidence>
<dbReference type="GO" id="GO:0005634">
    <property type="term" value="C:nucleus"/>
    <property type="evidence" value="ECO:0007669"/>
    <property type="project" value="UniProtKB-SubCell"/>
</dbReference>
<accession>A0A7J7CNW5</accession>
<evidence type="ECO:0000259" key="16">
    <source>
        <dbReference type="PROSITE" id="PS50011"/>
    </source>
</evidence>
<dbReference type="SUPFAM" id="SSF56112">
    <property type="entry name" value="Protein kinase-like (PK-like)"/>
    <property type="match status" value="1"/>
</dbReference>
<evidence type="ECO:0000256" key="12">
    <source>
        <dbReference type="ARBA" id="ARBA00047899"/>
    </source>
</evidence>
<dbReference type="Gene3D" id="1.10.510.10">
    <property type="entry name" value="Transferase(Phosphotransferase) domain 1"/>
    <property type="match status" value="2"/>
</dbReference>
<keyword evidence="6 15" id="KW-0723">Serine/threonine-protein kinase</keyword>
<dbReference type="GO" id="GO:0005737">
    <property type="term" value="C:cytoplasm"/>
    <property type="evidence" value="ECO:0007669"/>
    <property type="project" value="UniProtKB-SubCell"/>
</dbReference>
<evidence type="ECO:0000256" key="8">
    <source>
        <dbReference type="ARBA" id="ARBA00022741"/>
    </source>
</evidence>
<comment type="subcellular location">
    <subcellularLocation>
        <location evidence="2">Cytoplasm</location>
    </subcellularLocation>
    <subcellularLocation>
        <location evidence="1">Nucleus</location>
    </subcellularLocation>
</comment>
<dbReference type="EMBL" id="JAAARO010000015">
    <property type="protein sequence ID" value="KAF5735764.1"/>
    <property type="molecule type" value="Genomic_DNA"/>
</dbReference>
<dbReference type="GO" id="GO:0004674">
    <property type="term" value="F:protein serine/threonine kinase activity"/>
    <property type="evidence" value="ECO:0007669"/>
    <property type="project" value="UniProtKB-KW"/>
</dbReference>
<feature type="domain" description="Protein kinase" evidence="16">
    <location>
        <begin position="21"/>
        <end position="354"/>
    </location>
</feature>
<evidence type="ECO:0000256" key="11">
    <source>
        <dbReference type="ARBA" id="ARBA00023242"/>
    </source>
</evidence>
<dbReference type="SMART" id="SM00220">
    <property type="entry name" value="S_TKc"/>
    <property type="match status" value="1"/>
</dbReference>
<organism evidence="17 18">
    <name type="scientific">Tripterygium wilfordii</name>
    <name type="common">Thunder God vine</name>
    <dbReference type="NCBI Taxonomy" id="458696"/>
    <lineage>
        <taxon>Eukaryota</taxon>
        <taxon>Viridiplantae</taxon>
        <taxon>Streptophyta</taxon>
        <taxon>Embryophyta</taxon>
        <taxon>Tracheophyta</taxon>
        <taxon>Spermatophyta</taxon>
        <taxon>Magnoliopsida</taxon>
        <taxon>eudicotyledons</taxon>
        <taxon>Gunneridae</taxon>
        <taxon>Pentapetalae</taxon>
        <taxon>rosids</taxon>
        <taxon>fabids</taxon>
        <taxon>Celastrales</taxon>
        <taxon>Celastraceae</taxon>
        <taxon>Tripterygium</taxon>
    </lineage>
</organism>
<keyword evidence="8 14" id="KW-0547">Nucleotide-binding</keyword>
<reference evidence="17 18" key="1">
    <citation type="journal article" date="2020" name="Nat. Commun.">
        <title>Genome of Tripterygium wilfordii and identification of cytochrome P450 involved in triptolide biosynthesis.</title>
        <authorList>
            <person name="Tu L."/>
            <person name="Su P."/>
            <person name="Zhang Z."/>
            <person name="Gao L."/>
            <person name="Wang J."/>
            <person name="Hu T."/>
            <person name="Zhou J."/>
            <person name="Zhang Y."/>
            <person name="Zhao Y."/>
            <person name="Liu Y."/>
            <person name="Song Y."/>
            <person name="Tong Y."/>
            <person name="Lu Y."/>
            <person name="Yang J."/>
            <person name="Xu C."/>
            <person name="Jia M."/>
            <person name="Peters R.J."/>
            <person name="Huang L."/>
            <person name="Gao W."/>
        </authorList>
    </citation>
    <scope>NUCLEOTIDE SEQUENCE [LARGE SCALE GENOMIC DNA]</scope>
    <source>
        <strain evidence="18">cv. XIE 37</strain>
        <tissue evidence="17">Leaf</tissue>
    </source>
</reference>
<dbReference type="Gene3D" id="3.30.200.20">
    <property type="entry name" value="Phosphorylase Kinase, domain 1"/>
    <property type="match status" value="1"/>
</dbReference>
<dbReference type="InterPro" id="IPR017441">
    <property type="entry name" value="Protein_kinase_ATP_BS"/>
</dbReference>